<dbReference type="PANTHER" id="PTHR10177">
    <property type="entry name" value="CYCLINS"/>
    <property type="match status" value="1"/>
</dbReference>
<dbReference type="SMART" id="SM00385">
    <property type="entry name" value="CYCLIN"/>
    <property type="match status" value="1"/>
</dbReference>
<keyword evidence="8" id="KW-1185">Reference proteome</keyword>
<keyword evidence="2" id="KW-0132">Cell division</keyword>
<dbReference type="Pfam" id="PF00134">
    <property type="entry name" value="Cyclin_N"/>
    <property type="match status" value="1"/>
</dbReference>
<dbReference type="EMBL" id="JARYMX010000007">
    <property type="protein sequence ID" value="KAJ9540822.1"/>
    <property type="molecule type" value="Genomic_DNA"/>
</dbReference>
<keyword evidence="3 5" id="KW-0195">Cyclin</keyword>
<evidence type="ECO:0000256" key="3">
    <source>
        <dbReference type="ARBA" id="ARBA00023127"/>
    </source>
</evidence>
<keyword evidence="4" id="KW-0131">Cell cycle</keyword>
<dbReference type="InterPro" id="IPR048258">
    <property type="entry name" value="Cyclins_cyclin-box"/>
</dbReference>
<dbReference type="FunFam" id="1.10.472.10:FF:000069">
    <property type="entry name" value="Cyclin-D5-1"/>
    <property type="match status" value="1"/>
</dbReference>
<feature type="domain" description="Cyclin-like" evidence="6">
    <location>
        <begin position="76"/>
        <end position="162"/>
    </location>
</feature>
<dbReference type="AlphaFoldDB" id="A0AA38SX58"/>
<dbReference type="PROSITE" id="PS00292">
    <property type="entry name" value="CYCLINS"/>
    <property type="match status" value="1"/>
</dbReference>
<evidence type="ECO:0000256" key="2">
    <source>
        <dbReference type="ARBA" id="ARBA00022618"/>
    </source>
</evidence>
<dbReference type="Gene3D" id="1.10.472.10">
    <property type="entry name" value="Cyclin-like"/>
    <property type="match status" value="2"/>
</dbReference>
<gene>
    <name evidence="7" type="ORF">OSB04_027328</name>
</gene>
<sequence length="316" mass="36472">MDSDTFSLPNLLCEEDESSLNELKLKSIPPPPPRSEEDHYIRSLIETESKSKDYACVSVDEITRNWFKCARLDAINWILSTREILGFHFRTAYLSLTYFDRFNSTRVIDNGKEWAIQLLCIACLSLAAKMEEQIVPSLSQYKAQGYTFESSVIQRMELMVLTTLEWKMCWITPFAYLHHFFSKICDECDSNQFLVSKAVALIFDFSKEVNLMDHRPSVVAIAAVLLVCDDQLTRNTLEFKIDVVSSLHSLEKQECIYECYNLLKGIETKKNNTPESMSSYDSFRNHRSTSSAIGIKRKLTYNGLEQNCPLQKISRR</sequence>
<dbReference type="InterPro" id="IPR006671">
    <property type="entry name" value="Cyclin_N"/>
</dbReference>
<protein>
    <recommendedName>
        <fullName evidence="6">Cyclin-like domain-containing protein</fullName>
    </recommendedName>
</protein>
<dbReference type="SUPFAM" id="SSF47954">
    <property type="entry name" value="Cyclin-like"/>
    <property type="match status" value="1"/>
</dbReference>
<comment type="similarity">
    <text evidence="1">Belongs to the cyclin family. Cyclin D subfamily.</text>
</comment>
<dbReference type="Proteomes" id="UP001172457">
    <property type="component" value="Chromosome 7"/>
</dbReference>
<dbReference type="CDD" id="cd20544">
    <property type="entry name" value="CYCLIN_AtCycD-like_rpt2"/>
    <property type="match status" value="1"/>
</dbReference>
<dbReference type="InterPro" id="IPR013763">
    <property type="entry name" value="Cyclin-like_dom"/>
</dbReference>
<organism evidence="7 8">
    <name type="scientific">Centaurea solstitialis</name>
    <name type="common">yellow star-thistle</name>
    <dbReference type="NCBI Taxonomy" id="347529"/>
    <lineage>
        <taxon>Eukaryota</taxon>
        <taxon>Viridiplantae</taxon>
        <taxon>Streptophyta</taxon>
        <taxon>Embryophyta</taxon>
        <taxon>Tracheophyta</taxon>
        <taxon>Spermatophyta</taxon>
        <taxon>Magnoliopsida</taxon>
        <taxon>eudicotyledons</taxon>
        <taxon>Gunneridae</taxon>
        <taxon>Pentapetalae</taxon>
        <taxon>asterids</taxon>
        <taxon>campanulids</taxon>
        <taxon>Asterales</taxon>
        <taxon>Asteraceae</taxon>
        <taxon>Carduoideae</taxon>
        <taxon>Cardueae</taxon>
        <taxon>Centaureinae</taxon>
        <taxon>Centaurea</taxon>
    </lineage>
</organism>
<proteinExistence type="inferred from homology"/>
<evidence type="ECO:0000256" key="4">
    <source>
        <dbReference type="ARBA" id="ARBA00023306"/>
    </source>
</evidence>
<comment type="caution">
    <text evidence="7">The sequence shown here is derived from an EMBL/GenBank/DDBJ whole genome shotgun (WGS) entry which is preliminary data.</text>
</comment>
<evidence type="ECO:0000313" key="7">
    <source>
        <dbReference type="EMBL" id="KAJ9540822.1"/>
    </source>
</evidence>
<dbReference type="InterPro" id="IPR036915">
    <property type="entry name" value="Cyclin-like_sf"/>
</dbReference>
<dbReference type="InterPro" id="IPR039361">
    <property type="entry name" value="Cyclin"/>
</dbReference>
<evidence type="ECO:0000259" key="6">
    <source>
        <dbReference type="SMART" id="SM00385"/>
    </source>
</evidence>
<evidence type="ECO:0000256" key="1">
    <source>
        <dbReference type="ARBA" id="ARBA00009065"/>
    </source>
</evidence>
<reference evidence="7" key="1">
    <citation type="submission" date="2023-03" db="EMBL/GenBank/DDBJ databases">
        <title>Chromosome-scale reference genome and RAD-based genetic map of yellow starthistle (Centaurea solstitialis) reveal putative structural variation and QTLs associated with invader traits.</title>
        <authorList>
            <person name="Reatini B."/>
            <person name="Cang F.A."/>
            <person name="Jiang Q."/>
            <person name="Mckibben M.T.W."/>
            <person name="Barker M.S."/>
            <person name="Rieseberg L.H."/>
            <person name="Dlugosch K.M."/>
        </authorList>
    </citation>
    <scope>NUCLEOTIDE SEQUENCE</scope>
    <source>
        <strain evidence="7">CAN-66</strain>
        <tissue evidence="7">Leaf</tissue>
    </source>
</reference>
<dbReference type="CDD" id="cd20543">
    <property type="entry name" value="CYCLIN_AtCycD-like_rpt1"/>
    <property type="match status" value="1"/>
</dbReference>
<dbReference type="InterPro" id="IPR004367">
    <property type="entry name" value="Cyclin_C-dom"/>
</dbReference>
<evidence type="ECO:0000313" key="8">
    <source>
        <dbReference type="Proteomes" id="UP001172457"/>
    </source>
</evidence>
<dbReference type="Pfam" id="PF02984">
    <property type="entry name" value="Cyclin_C"/>
    <property type="match status" value="1"/>
</dbReference>
<evidence type="ECO:0000256" key="5">
    <source>
        <dbReference type="RuleBase" id="RU000383"/>
    </source>
</evidence>
<dbReference type="GO" id="GO:0051301">
    <property type="term" value="P:cell division"/>
    <property type="evidence" value="ECO:0007669"/>
    <property type="project" value="UniProtKB-KW"/>
</dbReference>
<accession>A0AA38SX58</accession>
<name>A0AA38SX58_9ASTR</name>